<feature type="transmembrane region" description="Helical" evidence="10">
    <location>
        <begin position="264"/>
        <end position="286"/>
    </location>
</feature>
<feature type="transmembrane region" description="Helical" evidence="10">
    <location>
        <begin position="230"/>
        <end position="258"/>
    </location>
</feature>
<keyword evidence="12" id="KW-1185">Reference proteome</keyword>
<evidence type="ECO:0000256" key="10">
    <source>
        <dbReference type="SAM" id="Phobius"/>
    </source>
</evidence>
<comment type="subcellular location">
    <subcellularLocation>
        <location evidence="1">Cell membrane</location>
        <topology evidence="1">Multi-pass membrane protein</topology>
    </subcellularLocation>
</comment>
<keyword evidence="8 10" id="KW-0472">Membrane</keyword>
<dbReference type="Proteomes" id="UP001549106">
    <property type="component" value="Unassembled WGS sequence"/>
</dbReference>
<dbReference type="InterPro" id="IPR002528">
    <property type="entry name" value="MATE_fam"/>
</dbReference>
<evidence type="ECO:0000313" key="12">
    <source>
        <dbReference type="Proteomes" id="UP001549106"/>
    </source>
</evidence>
<dbReference type="EMBL" id="JBEPMJ010000006">
    <property type="protein sequence ID" value="MET3749919.1"/>
    <property type="molecule type" value="Genomic_DNA"/>
</dbReference>
<evidence type="ECO:0000256" key="9">
    <source>
        <dbReference type="ARBA" id="ARBA00023251"/>
    </source>
</evidence>
<dbReference type="InterPro" id="IPR048279">
    <property type="entry name" value="MdtK-like"/>
</dbReference>
<keyword evidence="6 10" id="KW-0812">Transmembrane</keyword>
<comment type="similarity">
    <text evidence="2">Belongs to the multi antimicrobial extrusion (MATE) (TC 2.A.66.1) family. MepA subfamily.</text>
</comment>
<evidence type="ECO:0000256" key="4">
    <source>
        <dbReference type="ARBA" id="ARBA00022448"/>
    </source>
</evidence>
<feature type="transmembrane region" description="Helical" evidence="10">
    <location>
        <begin position="411"/>
        <end position="430"/>
    </location>
</feature>
<comment type="caution">
    <text evidence="11">The sequence shown here is derived from an EMBL/GenBank/DDBJ whole genome shotgun (WGS) entry which is preliminary data.</text>
</comment>
<feature type="transmembrane region" description="Helical" evidence="10">
    <location>
        <begin position="16"/>
        <end position="39"/>
    </location>
</feature>
<reference evidence="11 12" key="1">
    <citation type="submission" date="2024-06" db="EMBL/GenBank/DDBJ databases">
        <title>Genomic Encyclopedia of Type Strains, Phase IV (KMG-IV): sequencing the most valuable type-strain genomes for metagenomic binning, comparative biology and taxonomic classification.</title>
        <authorList>
            <person name="Goeker M."/>
        </authorList>
    </citation>
    <scope>NUCLEOTIDE SEQUENCE [LARGE SCALE GENOMIC DNA]</scope>
    <source>
        <strain evidence="11 12">DSM 29492</strain>
    </source>
</reference>
<evidence type="ECO:0000256" key="8">
    <source>
        <dbReference type="ARBA" id="ARBA00023136"/>
    </source>
</evidence>
<dbReference type="PANTHER" id="PTHR43823:SF3">
    <property type="entry name" value="MULTIDRUG EXPORT PROTEIN MEPA"/>
    <property type="match status" value="1"/>
</dbReference>
<keyword evidence="9" id="KW-0046">Antibiotic resistance</keyword>
<evidence type="ECO:0000256" key="3">
    <source>
        <dbReference type="ARBA" id="ARBA00022106"/>
    </source>
</evidence>
<feature type="transmembrane region" description="Helical" evidence="10">
    <location>
        <begin position="353"/>
        <end position="374"/>
    </location>
</feature>
<evidence type="ECO:0000313" key="11">
    <source>
        <dbReference type="EMBL" id="MET3749919.1"/>
    </source>
</evidence>
<feature type="transmembrane region" description="Helical" evidence="10">
    <location>
        <begin position="386"/>
        <end position="405"/>
    </location>
</feature>
<protein>
    <recommendedName>
        <fullName evidence="3">Multidrug export protein MepA</fullName>
    </recommendedName>
</protein>
<keyword evidence="5" id="KW-1003">Cell membrane</keyword>
<sequence length="442" mass="47516">MKKTSCLGEFMRYTSLNVLGMIGLSCYILADTFFIARGLGSDGLAALNIAIPVYSFVHGCGMMLGMGGATKYSIFRGQKMEQEGNRIFTNTAYLVGIFALIFVLMGLGFSGNITSLLGADGEIFEMTKTYLMVVLLFAPAFMTNDFLLCFVRNDGNPGLAMTAMLTGSFANIILDYVFIFPMKMGIFGAVFATGLAPVISVGVLSKHWISRKNNFHFSPAKPDIRLTGTTFSLGIPSLISELASGIVIIVFNFIILGIRGNLGVAAYGVVTNISLVVTSMFTGIAQGMQPIASRSYGSGDAENTGKIFRYAVITLLGTAAVIYGIVFLFASPITSVFNSENDMQLQKIAEEGLKLYFLAVPFVGFNIVSAMFFTSTERAFPAQMISVLRGLVVIIPAAFILSAVFEMQGVWLSYPVTEGIVTIFAVCVLLKSAGRKPGTEKA</sequence>
<evidence type="ECO:0000256" key="2">
    <source>
        <dbReference type="ARBA" id="ARBA00008417"/>
    </source>
</evidence>
<evidence type="ECO:0000256" key="6">
    <source>
        <dbReference type="ARBA" id="ARBA00022692"/>
    </source>
</evidence>
<feature type="transmembrane region" description="Helical" evidence="10">
    <location>
        <begin position="129"/>
        <end position="151"/>
    </location>
</feature>
<keyword evidence="4" id="KW-0813">Transport</keyword>
<dbReference type="InterPro" id="IPR045070">
    <property type="entry name" value="MATE_MepA-like"/>
</dbReference>
<accession>A0ABV2M0E0</accession>
<evidence type="ECO:0000256" key="1">
    <source>
        <dbReference type="ARBA" id="ARBA00004651"/>
    </source>
</evidence>
<name>A0ABV2M0E0_9FIRM</name>
<evidence type="ECO:0000256" key="7">
    <source>
        <dbReference type="ARBA" id="ARBA00022989"/>
    </source>
</evidence>
<dbReference type="PROSITE" id="PS51257">
    <property type="entry name" value="PROKAR_LIPOPROTEIN"/>
    <property type="match status" value="1"/>
</dbReference>
<dbReference type="CDD" id="cd13143">
    <property type="entry name" value="MATE_MepA_like"/>
    <property type="match status" value="1"/>
</dbReference>
<feature type="transmembrane region" description="Helical" evidence="10">
    <location>
        <begin position="87"/>
        <end position="109"/>
    </location>
</feature>
<evidence type="ECO:0000256" key="5">
    <source>
        <dbReference type="ARBA" id="ARBA00022475"/>
    </source>
</evidence>
<gene>
    <name evidence="11" type="ORF">ABID24_001154</name>
</gene>
<keyword evidence="7 10" id="KW-1133">Transmembrane helix</keyword>
<dbReference type="Pfam" id="PF01554">
    <property type="entry name" value="MatE"/>
    <property type="match status" value="2"/>
</dbReference>
<dbReference type="InterPro" id="IPR051327">
    <property type="entry name" value="MATE_MepA_subfamily"/>
</dbReference>
<dbReference type="PIRSF" id="PIRSF006603">
    <property type="entry name" value="DinF"/>
    <property type="match status" value="1"/>
</dbReference>
<feature type="transmembrane region" description="Helical" evidence="10">
    <location>
        <begin position="307"/>
        <end position="333"/>
    </location>
</feature>
<feature type="transmembrane region" description="Helical" evidence="10">
    <location>
        <begin position="186"/>
        <end position="209"/>
    </location>
</feature>
<organism evidence="11 12">
    <name type="scientific">Blautia caecimuris</name>
    <dbReference type="NCBI Taxonomy" id="1796615"/>
    <lineage>
        <taxon>Bacteria</taxon>
        <taxon>Bacillati</taxon>
        <taxon>Bacillota</taxon>
        <taxon>Clostridia</taxon>
        <taxon>Lachnospirales</taxon>
        <taxon>Lachnospiraceae</taxon>
        <taxon>Blautia</taxon>
    </lineage>
</organism>
<proteinExistence type="inferred from homology"/>
<dbReference type="PANTHER" id="PTHR43823">
    <property type="entry name" value="SPORULATION PROTEIN YKVU"/>
    <property type="match status" value="1"/>
</dbReference>
<feature type="transmembrane region" description="Helical" evidence="10">
    <location>
        <begin position="158"/>
        <end position="180"/>
    </location>
</feature>
<feature type="transmembrane region" description="Helical" evidence="10">
    <location>
        <begin position="45"/>
        <end position="66"/>
    </location>
</feature>
<dbReference type="RefSeq" id="WP_147599355.1">
    <property type="nucleotide sequence ID" value="NZ_BAABXP010000001.1"/>
</dbReference>